<dbReference type="InterPro" id="IPR038461">
    <property type="entry name" value="Schlafen_AlbA_2_dom_sf"/>
</dbReference>
<evidence type="ECO:0000313" key="3">
    <source>
        <dbReference type="Proteomes" id="UP000246351"/>
    </source>
</evidence>
<name>A0A317Z6P1_STAPS</name>
<keyword evidence="2" id="KW-0378">Hydrolase</keyword>
<dbReference type="EMBL" id="QEIV01001657">
    <property type="protein sequence ID" value="PWZ95539.1"/>
    <property type="molecule type" value="Genomic_DNA"/>
</dbReference>
<dbReference type="Pfam" id="PF04326">
    <property type="entry name" value="SLFN_AlbA_2"/>
    <property type="match status" value="1"/>
</dbReference>
<dbReference type="AlphaFoldDB" id="A0A317Z6P1"/>
<dbReference type="InterPro" id="IPR007421">
    <property type="entry name" value="Schlafen_AlbA_2_dom"/>
</dbReference>
<organism evidence="2 3">
    <name type="scientific">Staphylococcus pseudintermedius</name>
    <dbReference type="NCBI Taxonomy" id="283734"/>
    <lineage>
        <taxon>Bacteria</taxon>
        <taxon>Bacillati</taxon>
        <taxon>Bacillota</taxon>
        <taxon>Bacilli</taxon>
        <taxon>Bacillales</taxon>
        <taxon>Staphylococcaceae</taxon>
        <taxon>Staphylococcus</taxon>
        <taxon>Staphylococcus intermedius group</taxon>
    </lineage>
</organism>
<feature type="non-terminal residue" evidence="2">
    <location>
        <position position="51"/>
    </location>
</feature>
<evidence type="ECO:0000259" key="1">
    <source>
        <dbReference type="Pfam" id="PF04326"/>
    </source>
</evidence>
<protein>
    <submittedName>
        <fullName evidence="2">ATP-dependent DNA helicase RecG</fullName>
    </submittedName>
</protein>
<reference evidence="2 3" key="1">
    <citation type="journal article" date="2018" name="Vet. Microbiol.">
        <title>Clonal diversity and geographic distribution of methicillin-resistant Staphylococcus pseudintermedius from Australian animals: Discovery of novel sequence types.</title>
        <authorList>
            <person name="Worthing K.A."/>
            <person name="Abraham S."/>
            <person name="Coombs G.W."/>
            <person name="Pang S."/>
            <person name="Saputra S."/>
            <person name="Jordan D."/>
            <person name="Trott D.J."/>
            <person name="Norris J.M."/>
        </authorList>
    </citation>
    <scope>NUCLEOTIDE SEQUENCE [LARGE SCALE GENOMIC DNA]</scope>
    <source>
        <strain evidence="2 3">ST71 3</strain>
    </source>
</reference>
<accession>A0A317Z6P1</accession>
<feature type="domain" description="Schlafen AlbA-2" evidence="1">
    <location>
        <begin position="15"/>
        <end position="51"/>
    </location>
</feature>
<keyword evidence="2" id="KW-0547">Nucleotide-binding</keyword>
<dbReference type="GO" id="GO:0004386">
    <property type="term" value="F:helicase activity"/>
    <property type="evidence" value="ECO:0007669"/>
    <property type="project" value="UniProtKB-KW"/>
</dbReference>
<proteinExistence type="predicted"/>
<evidence type="ECO:0000313" key="2">
    <source>
        <dbReference type="EMBL" id="PWZ95539.1"/>
    </source>
</evidence>
<sequence length="51" mass="5633">MTSSKYIEYLQNEVEGQLLDRKRASINPKDVAQHISAFANAEGGKLVIGIE</sequence>
<gene>
    <name evidence="2" type="ORF">DD924_15300</name>
</gene>
<dbReference type="Gene3D" id="3.30.950.30">
    <property type="entry name" value="Schlafen, AAA domain"/>
    <property type="match status" value="1"/>
</dbReference>
<dbReference type="Proteomes" id="UP000246351">
    <property type="component" value="Unassembled WGS sequence"/>
</dbReference>
<comment type="caution">
    <text evidence="2">The sequence shown here is derived from an EMBL/GenBank/DDBJ whole genome shotgun (WGS) entry which is preliminary data.</text>
</comment>
<keyword evidence="2" id="KW-0067">ATP-binding</keyword>
<keyword evidence="2" id="KW-0347">Helicase</keyword>